<evidence type="ECO:0000256" key="4">
    <source>
        <dbReference type="PROSITE-ProRule" id="PRU01248"/>
    </source>
</evidence>
<evidence type="ECO:0000256" key="1">
    <source>
        <dbReference type="ARBA" id="ARBA00022908"/>
    </source>
</evidence>
<evidence type="ECO:0000256" key="2">
    <source>
        <dbReference type="ARBA" id="ARBA00023125"/>
    </source>
</evidence>
<name>A0ABX8E3Z5_9SPHN</name>
<dbReference type="InterPro" id="IPR044068">
    <property type="entry name" value="CB"/>
</dbReference>
<dbReference type="RefSeq" id="WP_213502255.1">
    <property type="nucleotide sequence ID" value="NZ_CP054856.1"/>
</dbReference>
<gene>
    <name evidence="6" type="ORF">HT578_03915</name>
</gene>
<dbReference type="InterPro" id="IPR011010">
    <property type="entry name" value="DNA_brk_join_enz"/>
</dbReference>
<dbReference type="InterPro" id="IPR010998">
    <property type="entry name" value="Integrase_recombinase_N"/>
</dbReference>
<proteinExistence type="predicted"/>
<dbReference type="Gene3D" id="1.10.150.130">
    <property type="match status" value="1"/>
</dbReference>
<dbReference type="Gene3D" id="1.10.443.10">
    <property type="entry name" value="Intergrase catalytic core"/>
    <property type="match status" value="1"/>
</dbReference>
<keyword evidence="7" id="KW-1185">Reference proteome</keyword>
<evidence type="ECO:0000256" key="3">
    <source>
        <dbReference type="ARBA" id="ARBA00023172"/>
    </source>
</evidence>
<dbReference type="SUPFAM" id="SSF56349">
    <property type="entry name" value="DNA breaking-rejoining enzymes"/>
    <property type="match status" value="1"/>
</dbReference>
<organism evidence="6 7">
    <name type="scientific">Novosphingobium decolorationis</name>
    <dbReference type="NCBI Taxonomy" id="2698673"/>
    <lineage>
        <taxon>Bacteria</taxon>
        <taxon>Pseudomonadati</taxon>
        <taxon>Pseudomonadota</taxon>
        <taxon>Alphaproteobacteria</taxon>
        <taxon>Sphingomonadales</taxon>
        <taxon>Sphingomonadaceae</taxon>
        <taxon>Novosphingobium</taxon>
    </lineage>
</organism>
<keyword evidence="2 4" id="KW-0238">DNA-binding</keyword>
<accession>A0ABX8E3Z5</accession>
<dbReference type="Proteomes" id="UP000677126">
    <property type="component" value="Chromosome"/>
</dbReference>
<protein>
    <submittedName>
        <fullName evidence="6">Tyrosine-type recombinase/integrase</fullName>
    </submittedName>
</protein>
<feature type="domain" description="Core-binding (CB)" evidence="5">
    <location>
        <begin position="77"/>
        <end position="170"/>
    </location>
</feature>
<dbReference type="PROSITE" id="PS51900">
    <property type="entry name" value="CB"/>
    <property type="match status" value="1"/>
</dbReference>
<keyword evidence="1" id="KW-0229">DNA integration</keyword>
<dbReference type="InterPro" id="IPR013762">
    <property type="entry name" value="Integrase-like_cat_sf"/>
</dbReference>
<evidence type="ECO:0000313" key="6">
    <source>
        <dbReference type="EMBL" id="QVM82970.1"/>
    </source>
</evidence>
<dbReference type="EMBL" id="CP054856">
    <property type="protein sequence ID" value="QVM82970.1"/>
    <property type="molecule type" value="Genomic_DNA"/>
</dbReference>
<reference evidence="6 7" key="1">
    <citation type="journal article" date="2021" name="Int. J. Syst. Evol. Microbiol.">
        <title>Novosphingobium decolorationis sp. nov., an aniline blue-decolourizing bacterium isolated from East Pacific sediment.</title>
        <authorList>
            <person name="Chen X."/>
            <person name="Dong B."/>
            <person name="Chen T."/>
            <person name="Ren N."/>
            <person name="Wang J."/>
            <person name="Xu Y."/>
            <person name="Yang J."/>
            <person name="Zhu S."/>
            <person name="Chen J."/>
        </authorList>
    </citation>
    <scope>NUCLEOTIDE SEQUENCE [LARGE SCALE GENOMIC DNA]</scope>
    <source>
        <strain evidence="6 7">502str22</strain>
    </source>
</reference>
<evidence type="ECO:0000313" key="7">
    <source>
        <dbReference type="Proteomes" id="UP000677126"/>
    </source>
</evidence>
<dbReference type="Pfam" id="PF00589">
    <property type="entry name" value="Phage_integrase"/>
    <property type="match status" value="1"/>
</dbReference>
<keyword evidence="3" id="KW-0233">DNA recombination</keyword>
<evidence type="ECO:0000259" key="5">
    <source>
        <dbReference type="PROSITE" id="PS51900"/>
    </source>
</evidence>
<dbReference type="InterPro" id="IPR002104">
    <property type="entry name" value="Integrase_catalytic"/>
</dbReference>
<sequence length="428" mass="47687">MAQIKIPGLVGKTNKGGFTSWYWQPSKTLKDAGWRPIAFGQDLQRAMIGAQQRNAEVQEWKLGGKRPSGIRRKDPAGTFGALIQRYRREVLEGTNPDGSPRLAPATVKSYNSALTRLEEWAGKHPVAFITPARVKALKDAVARPVAKGGLGHAPAHALLKTLRIVMGFAERCDIIPRGSNPATAFDLGAPPSRKAVWSTEDDKAFDMAAYELGLPSMALARELALYTAQRAGDLIRFTEGQLVEMEIHELVLRQRLADAQDKVWGWVFSQRKTSTTDFDVMMEIPLEPTLLARVQDVIRTNRARDRAAGRMGHVHVLVSDEDGLPFAERRFIRTWKRILKKASEMTGRPQMLDLHWHDLRRTRVVRLRRRGMPKEMIAAITGHSLASINMMLKVYGPIDPTITAAAIASSLDEPLQGSPTKELSEKRA</sequence>